<dbReference type="GO" id="GO:0051965">
    <property type="term" value="P:positive regulation of synapse assembly"/>
    <property type="evidence" value="ECO:0007669"/>
    <property type="project" value="TreeGrafter"/>
</dbReference>
<feature type="signal peptide" evidence="12">
    <location>
        <begin position="1"/>
        <end position="35"/>
    </location>
</feature>
<keyword evidence="9" id="KW-1015">Disulfide bond</keyword>
<feature type="chain" id="PRO_5025671665" description="Ig-like domain-containing protein" evidence="12">
    <location>
        <begin position="36"/>
        <end position="897"/>
    </location>
</feature>
<evidence type="ECO:0000313" key="14">
    <source>
        <dbReference type="EMBL" id="KAF1384357.1"/>
    </source>
</evidence>
<feature type="region of interest" description="Disordered" evidence="11">
    <location>
        <begin position="873"/>
        <end position="897"/>
    </location>
</feature>
<evidence type="ECO:0000256" key="11">
    <source>
        <dbReference type="SAM" id="MobiDB-lite"/>
    </source>
</evidence>
<dbReference type="Gene3D" id="3.80.10.10">
    <property type="entry name" value="Ribonuclease Inhibitor"/>
    <property type="match status" value="2"/>
</dbReference>
<dbReference type="SMART" id="SM00408">
    <property type="entry name" value="IGc2"/>
    <property type="match status" value="2"/>
</dbReference>
<comment type="similarity">
    <text evidence="2">Belongs to the SLITRK family.</text>
</comment>
<evidence type="ECO:0000256" key="5">
    <source>
        <dbReference type="ARBA" id="ARBA00022729"/>
    </source>
</evidence>
<evidence type="ECO:0000256" key="10">
    <source>
        <dbReference type="ARBA" id="ARBA00023180"/>
    </source>
</evidence>
<dbReference type="InterPro" id="IPR007110">
    <property type="entry name" value="Ig-like_dom"/>
</dbReference>
<accession>A0A6A5E5X5</accession>
<protein>
    <recommendedName>
        <fullName evidence="13">Ig-like domain-containing protein</fullName>
    </recommendedName>
</protein>
<proteinExistence type="inferred from homology"/>
<feature type="region of interest" description="Disordered" evidence="11">
    <location>
        <begin position="723"/>
        <end position="756"/>
    </location>
</feature>
<evidence type="ECO:0000259" key="13">
    <source>
        <dbReference type="PROSITE" id="PS50835"/>
    </source>
</evidence>
<dbReference type="GO" id="GO:0016020">
    <property type="term" value="C:membrane"/>
    <property type="evidence" value="ECO:0007669"/>
    <property type="project" value="UniProtKB-SubCell"/>
</dbReference>
<keyword evidence="5 12" id="KW-0732">Signal</keyword>
<dbReference type="PROSITE" id="PS51450">
    <property type="entry name" value="LRR"/>
    <property type="match status" value="1"/>
</dbReference>
<dbReference type="GO" id="GO:0007409">
    <property type="term" value="P:axonogenesis"/>
    <property type="evidence" value="ECO:0007669"/>
    <property type="project" value="TreeGrafter"/>
</dbReference>
<feature type="compositionally biased region" description="Polar residues" evidence="11">
    <location>
        <begin position="727"/>
        <end position="736"/>
    </location>
</feature>
<dbReference type="CDD" id="cd00096">
    <property type="entry name" value="Ig"/>
    <property type="match status" value="2"/>
</dbReference>
<dbReference type="PROSITE" id="PS50835">
    <property type="entry name" value="IG_LIKE"/>
    <property type="match status" value="2"/>
</dbReference>
<feature type="compositionally biased region" description="Basic residues" evidence="11">
    <location>
        <begin position="737"/>
        <end position="749"/>
    </location>
</feature>
<dbReference type="InterPro" id="IPR003599">
    <property type="entry name" value="Ig_sub"/>
</dbReference>
<dbReference type="SMART" id="SM00409">
    <property type="entry name" value="IG"/>
    <property type="match status" value="2"/>
</dbReference>
<dbReference type="InterPro" id="IPR013098">
    <property type="entry name" value="Ig_I-set"/>
</dbReference>
<dbReference type="InterPro" id="IPR032675">
    <property type="entry name" value="LRR_dom_sf"/>
</dbReference>
<evidence type="ECO:0000256" key="12">
    <source>
        <dbReference type="SAM" id="SignalP"/>
    </source>
</evidence>
<feature type="region of interest" description="Disordered" evidence="11">
    <location>
        <begin position="773"/>
        <end position="851"/>
    </location>
</feature>
<dbReference type="Pfam" id="PF07679">
    <property type="entry name" value="I-set"/>
    <property type="match status" value="1"/>
</dbReference>
<feature type="domain" description="Ig-like" evidence="13">
    <location>
        <begin position="505"/>
        <end position="580"/>
    </location>
</feature>
<evidence type="ECO:0000256" key="9">
    <source>
        <dbReference type="ARBA" id="ARBA00023157"/>
    </source>
</evidence>
<keyword evidence="15" id="KW-1185">Reference proteome</keyword>
<dbReference type="SMART" id="SM00369">
    <property type="entry name" value="LRR_TYP"/>
    <property type="match status" value="6"/>
</dbReference>
<dbReference type="Proteomes" id="UP000465112">
    <property type="component" value="Chromosome 10"/>
</dbReference>
<dbReference type="SUPFAM" id="SSF52058">
    <property type="entry name" value="L domain-like"/>
    <property type="match status" value="1"/>
</dbReference>
<keyword evidence="6" id="KW-0677">Repeat</keyword>
<feature type="compositionally biased region" description="Polar residues" evidence="11">
    <location>
        <begin position="822"/>
        <end position="832"/>
    </location>
</feature>
<evidence type="ECO:0000256" key="4">
    <source>
        <dbReference type="ARBA" id="ARBA00022692"/>
    </source>
</evidence>
<comment type="subcellular location">
    <subcellularLocation>
        <location evidence="1">Membrane</location>
        <topology evidence="1">Single-pass type I membrane protein</topology>
    </subcellularLocation>
</comment>
<evidence type="ECO:0000256" key="3">
    <source>
        <dbReference type="ARBA" id="ARBA00022614"/>
    </source>
</evidence>
<sequence>MALWWCANIFCRLAAAWFPLLFSSLLWQTISPIHAIPSCPRSCSCPGVKEVHCTFRHLTTIPKTFLKNTERLNLGYNSLTELDGSEFRSLRELEMLMLHGNDISTIHPGAFYNLRSLQILKLSYNKLTLVNPGLLEGLVGLIRLHLDHNLIDFIEPYSFSGLTSLKLLQLEGNLLKEIHPHTFITVSLLGSFWTSGLKHLHLSDNLLEQLPAVALKTAPRLELLSLHGNPWTCDCQLHWLIEWSSTHEGVIKCKKERGSSDTCPLCSSPQPLNGSLLLEQTPDKLTCERPSLRSTLKQWDNPVWAESDAEPDLPYTRDFEKPLGHLTFVLSDSHGNSAHVACDVRHPGDSSPMTWSGKPHSPGELSVNVSLVTVLECEIDRETLQNLWQLVAYYYESPAILERGQQRGNASGVTYQYVQAVNENSPYFTELKGYLVAEPSWLLQPRVTLRLNRQQTTTKKLVMDFTTVITKQVNSHRGTEDDNDHTMSWALIRRGTAGRVQTALEGSKVNLECSVVTSDQEVKVEWMLPDLSIVEDATDKVEISERGELVILNATLSDSGLYHCMVRTIAGVDLVPLRLTIKQFSLSPTAFNGQKIVVERGHSFTLPCEVTSVLPSQTMWYLPKNQILLPTQQTRRTEVMENGTLFVRRLTQEDAGEYTCLTSNMYGVDMLSHMVEVTGEKTSDGSKVQTAQEQPSLTIGVEEGEGSGGDYQEIIRPFATQFPKKVGTQQRNSNGLSKRKRIKDFKRKPNTSVKELDPNRWAEILAKAKAKPSVALPTEQSLPEPSTVTVQTEQTGRRANYYFQDDTDKPRQKHRKTEGSESRQTFPTSQSPPDLPLDFTPSSPSILPPLPFLARSKGISLSKARSWVTPCAHTQTLASPPPLGSKPGCHQPTRDHR</sequence>
<feature type="compositionally biased region" description="Polar residues" evidence="11">
    <location>
        <begin position="778"/>
        <end position="794"/>
    </location>
</feature>
<organism evidence="14 15">
    <name type="scientific">Perca fluviatilis</name>
    <name type="common">European perch</name>
    <dbReference type="NCBI Taxonomy" id="8168"/>
    <lineage>
        <taxon>Eukaryota</taxon>
        <taxon>Metazoa</taxon>
        <taxon>Chordata</taxon>
        <taxon>Craniata</taxon>
        <taxon>Vertebrata</taxon>
        <taxon>Euteleostomi</taxon>
        <taxon>Actinopterygii</taxon>
        <taxon>Neopterygii</taxon>
        <taxon>Teleostei</taxon>
        <taxon>Neoteleostei</taxon>
        <taxon>Acanthomorphata</taxon>
        <taxon>Eupercaria</taxon>
        <taxon>Perciformes</taxon>
        <taxon>Percoidei</taxon>
        <taxon>Percidae</taxon>
        <taxon>Percinae</taxon>
        <taxon>Perca</taxon>
    </lineage>
</organism>
<comment type="caution">
    <text evidence="14">The sequence shown here is derived from an EMBL/GenBank/DDBJ whole genome shotgun (WGS) entry which is preliminary data.</text>
</comment>
<dbReference type="Gene3D" id="2.60.40.10">
    <property type="entry name" value="Immunoglobulins"/>
    <property type="match status" value="2"/>
</dbReference>
<dbReference type="InterPro" id="IPR003591">
    <property type="entry name" value="Leu-rich_rpt_typical-subtyp"/>
</dbReference>
<evidence type="ECO:0000256" key="2">
    <source>
        <dbReference type="ARBA" id="ARBA00010439"/>
    </source>
</evidence>
<evidence type="ECO:0000256" key="6">
    <source>
        <dbReference type="ARBA" id="ARBA00022737"/>
    </source>
</evidence>
<dbReference type="InterPro" id="IPR000483">
    <property type="entry name" value="Cys-rich_flank_reg_C"/>
</dbReference>
<dbReference type="InterPro" id="IPR013783">
    <property type="entry name" value="Ig-like_fold"/>
</dbReference>
<evidence type="ECO:0000256" key="8">
    <source>
        <dbReference type="ARBA" id="ARBA00023136"/>
    </source>
</evidence>
<keyword evidence="4" id="KW-0812">Transmembrane</keyword>
<name>A0A6A5E5X5_PERFL</name>
<dbReference type="InterPro" id="IPR036179">
    <property type="entry name" value="Ig-like_dom_sf"/>
</dbReference>
<evidence type="ECO:0000256" key="7">
    <source>
        <dbReference type="ARBA" id="ARBA00022989"/>
    </source>
</evidence>
<keyword evidence="7" id="KW-1133">Transmembrane helix</keyword>
<dbReference type="PANTHER" id="PTHR45773:SF5">
    <property type="entry name" value="SLIT AND NTRK-LIKE PROTEIN 5"/>
    <property type="match status" value="1"/>
</dbReference>
<dbReference type="PANTHER" id="PTHR45773">
    <property type="entry name" value="SLIT AND NTRK-LIKE PROTEIN 4-RELATED"/>
    <property type="match status" value="1"/>
</dbReference>
<dbReference type="InterPro" id="IPR001611">
    <property type="entry name" value="Leu-rich_rpt"/>
</dbReference>
<evidence type="ECO:0000313" key="15">
    <source>
        <dbReference type="Proteomes" id="UP000465112"/>
    </source>
</evidence>
<evidence type="ECO:0000256" key="1">
    <source>
        <dbReference type="ARBA" id="ARBA00004479"/>
    </source>
</evidence>
<dbReference type="Pfam" id="PF13927">
    <property type="entry name" value="Ig_3"/>
    <property type="match status" value="1"/>
</dbReference>
<feature type="domain" description="Ig-like" evidence="13">
    <location>
        <begin position="588"/>
        <end position="678"/>
    </location>
</feature>
<dbReference type="SUPFAM" id="SSF48726">
    <property type="entry name" value="Immunoglobulin"/>
    <property type="match status" value="2"/>
</dbReference>
<dbReference type="EMBL" id="VHII01000010">
    <property type="protein sequence ID" value="KAF1384357.1"/>
    <property type="molecule type" value="Genomic_DNA"/>
</dbReference>
<keyword evidence="8" id="KW-0472">Membrane</keyword>
<dbReference type="AlphaFoldDB" id="A0A6A5E5X5"/>
<keyword evidence="10" id="KW-0325">Glycoprotein</keyword>
<dbReference type="InterPro" id="IPR003598">
    <property type="entry name" value="Ig_sub2"/>
</dbReference>
<gene>
    <name evidence="14" type="ORF">PFLUV_G00117480</name>
</gene>
<dbReference type="Pfam" id="PF13855">
    <property type="entry name" value="LRR_8"/>
    <property type="match status" value="1"/>
</dbReference>
<dbReference type="SMART" id="SM00082">
    <property type="entry name" value="LRRCT"/>
    <property type="match status" value="1"/>
</dbReference>
<reference evidence="14 15" key="1">
    <citation type="submission" date="2019-06" db="EMBL/GenBank/DDBJ databases">
        <title>A chromosome-scale genome assembly of the European perch, Perca fluviatilis.</title>
        <authorList>
            <person name="Roques C."/>
            <person name="Zahm M."/>
            <person name="Cabau C."/>
            <person name="Klopp C."/>
            <person name="Bouchez O."/>
            <person name="Donnadieu C."/>
            <person name="Kuhl H."/>
            <person name="Gislard M."/>
            <person name="Guendouz S."/>
            <person name="Journot L."/>
            <person name="Haffray P."/>
            <person name="Bestin A."/>
            <person name="Morvezen R."/>
            <person name="Feron R."/>
            <person name="Wen M."/>
            <person name="Jouanno E."/>
            <person name="Herpin A."/>
            <person name="Schartl M."/>
            <person name="Postlethwait J."/>
            <person name="Schaerlinger B."/>
            <person name="Chardard D."/>
            <person name="Lecocq T."/>
            <person name="Poncet C."/>
            <person name="Jaffrelo L."/>
            <person name="Lampietro C."/>
            <person name="Guiguen Y."/>
        </authorList>
    </citation>
    <scope>NUCLEOTIDE SEQUENCE [LARGE SCALE GENOMIC DNA]</scope>
    <source>
        <tissue evidence="14">Blood</tissue>
    </source>
</reference>
<keyword evidence="3" id="KW-0433">Leucine-rich repeat</keyword>